<reference evidence="1" key="1">
    <citation type="submission" date="2021-11" db="EMBL/GenBank/DDBJ databases">
        <title>Vibrio ZSDE26 sp. nov. and Vibrio ZSDZ34 sp. nov., isolated from coastal seawater in Qingdao.</title>
        <authorList>
            <person name="Zhang P."/>
        </authorList>
    </citation>
    <scope>NUCLEOTIDE SEQUENCE</scope>
    <source>
        <strain evidence="1">ZSDE26</strain>
    </source>
</reference>
<name>A0A9X2BGW7_9VIBR</name>
<keyword evidence="2" id="KW-1185">Reference proteome</keyword>
<dbReference type="EMBL" id="JAJHVV010000005">
    <property type="protein sequence ID" value="MCK6263389.1"/>
    <property type="molecule type" value="Genomic_DNA"/>
</dbReference>
<organism evidence="1 2">
    <name type="scientific">Vibrio amylolyticus</name>
    <dbReference type="NCBI Taxonomy" id="2847292"/>
    <lineage>
        <taxon>Bacteria</taxon>
        <taxon>Pseudomonadati</taxon>
        <taxon>Pseudomonadota</taxon>
        <taxon>Gammaproteobacteria</taxon>
        <taxon>Vibrionales</taxon>
        <taxon>Vibrionaceae</taxon>
        <taxon>Vibrio</taxon>
    </lineage>
</organism>
<proteinExistence type="predicted"/>
<evidence type="ECO:0000313" key="1">
    <source>
        <dbReference type="EMBL" id="MCK6263389.1"/>
    </source>
</evidence>
<protein>
    <submittedName>
        <fullName evidence="1">DUF3319 domain-containing protein</fullName>
    </submittedName>
</protein>
<dbReference type="RefSeq" id="WP_248008480.1">
    <property type="nucleotide sequence ID" value="NZ_JAJHVV010000005.1"/>
</dbReference>
<dbReference type="Proteomes" id="UP001139559">
    <property type="component" value="Unassembled WGS sequence"/>
</dbReference>
<accession>A0A9X2BGW7</accession>
<gene>
    <name evidence="1" type="ORF">KP803_08870</name>
</gene>
<sequence length="147" mass="17103">MGKISEAVQSLFGFKKSTSKKQNMVRTEFYRGHLLKRNPAHPDYWSVTIKGNSMVGKLEYVKKSVEQWCDHKVLVAPDYFEKNMQQLSEQLTFDYKEFKLKNDHGGDNGWYLTYRGRLMKGSKVKIIEAIDLLEKKREECGSKADVT</sequence>
<evidence type="ECO:0000313" key="2">
    <source>
        <dbReference type="Proteomes" id="UP001139559"/>
    </source>
</evidence>
<comment type="caution">
    <text evidence="1">The sequence shown here is derived from an EMBL/GenBank/DDBJ whole genome shotgun (WGS) entry which is preliminary data.</text>
</comment>
<dbReference type="InterPro" id="IPR021753">
    <property type="entry name" value="DUF3319"/>
</dbReference>
<dbReference type="AlphaFoldDB" id="A0A9X2BGW7"/>
<dbReference type="Pfam" id="PF11782">
    <property type="entry name" value="DUF3319"/>
    <property type="match status" value="1"/>
</dbReference>